<name>A0A918PJ54_9ACTN</name>
<evidence type="ECO:0000313" key="3">
    <source>
        <dbReference type="Proteomes" id="UP000630936"/>
    </source>
</evidence>
<sequence length="61" mass="6478">MLQGQGSVRAAVGAARASPRDLRMHRARRAGAEPPGRGPRKKRPEKGVGAFDALPVRVYGS</sequence>
<feature type="compositionally biased region" description="Low complexity" evidence="1">
    <location>
        <begin position="1"/>
        <end position="17"/>
    </location>
</feature>
<reference evidence="2" key="2">
    <citation type="submission" date="2020-09" db="EMBL/GenBank/DDBJ databases">
        <authorList>
            <person name="Sun Q."/>
            <person name="Ohkuma M."/>
        </authorList>
    </citation>
    <scope>NUCLEOTIDE SEQUENCE</scope>
    <source>
        <strain evidence="2">JCM 4988</strain>
    </source>
</reference>
<evidence type="ECO:0000256" key="1">
    <source>
        <dbReference type="SAM" id="MobiDB-lite"/>
    </source>
</evidence>
<keyword evidence="3" id="KW-1185">Reference proteome</keyword>
<comment type="caution">
    <text evidence="2">The sequence shown here is derived from an EMBL/GenBank/DDBJ whole genome shotgun (WGS) entry which is preliminary data.</text>
</comment>
<protein>
    <submittedName>
        <fullName evidence="2">Uncharacterized protein</fullName>
    </submittedName>
</protein>
<organism evidence="2 3">
    <name type="scientific">Streptomyces inusitatus</name>
    <dbReference type="NCBI Taxonomy" id="68221"/>
    <lineage>
        <taxon>Bacteria</taxon>
        <taxon>Bacillati</taxon>
        <taxon>Actinomycetota</taxon>
        <taxon>Actinomycetes</taxon>
        <taxon>Kitasatosporales</taxon>
        <taxon>Streptomycetaceae</taxon>
        <taxon>Streptomyces</taxon>
    </lineage>
</organism>
<dbReference type="Proteomes" id="UP000630936">
    <property type="component" value="Unassembled WGS sequence"/>
</dbReference>
<proteinExistence type="predicted"/>
<feature type="region of interest" description="Disordered" evidence="1">
    <location>
        <begin position="1"/>
        <end position="61"/>
    </location>
</feature>
<gene>
    <name evidence="2" type="ORF">GCM10010387_00810</name>
</gene>
<evidence type="ECO:0000313" key="2">
    <source>
        <dbReference type="EMBL" id="GGZ12760.1"/>
    </source>
</evidence>
<dbReference type="AlphaFoldDB" id="A0A918PJ54"/>
<dbReference type="EMBL" id="BMWG01000001">
    <property type="protein sequence ID" value="GGZ12760.1"/>
    <property type="molecule type" value="Genomic_DNA"/>
</dbReference>
<reference evidence="2" key="1">
    <citation type="journal article" date="2014" name="Int. J. Syst. Evol. Microbiol.">
        <title>Complete genome sequence of Corynebacterium casei LMG S-19264T (=DSM 44701T), isolated from a smear-ripened cheese.</title>
        <authorList>
            <consortium name="US DOE Joint Genome Institute (JGI-PGF)"/>
            <person name="Walter F."/>
            <person name="Albersmeier A."/>
            <person name="Kalinowski J."/>
            <person name="Ruckert C."/>
        </authorList>
    </citation>
    <scope>NUCLEOTIDE SEQUENCE</scope>
    <source>
        <strain evidence="2">JCM 4988</strain>
    </source>
</reference>
<accession>A0A918PJ54</accession>